<dbReference type="OrthoDB" id="676304at2759"/>
<dbReference type="PANTHER" id="PTHR47595">
    <property type="entry name" value="HEAT SHOCK 70 KDA PROTEIN 14"/>
    <property type="match status" value="1"/>
</dbReference>
<sequence>MQNEEILGRFEVCGFISQESNVRRHMREFHKSPVQPVDMESHQMLDEMHDYEDQIEDFFQNDEFDYNTESQNDENQLEIEEENMEMVQVQEKIQWKTPEVQLLIQLYETSKLKFEDKKTKNKKIWQSIAGEIRSISNFEVTPEQCENKFKNLKKTYKSIIDNNNKSGRGVKNWPFFKDMDQIFAKDPDVNPISTCSNLEGPSTSDHVDKDTHENISTSNQNVQNVPHGVKRKKRSGEEPEWFKKFREDCQKRHEEKMKRQDSLLQILEKLAEK</sequence>
<evidence type="ECO:0000313" key="3">
    <source>
        <dbReference type="EMBL" id="CAG9822245.1"/>
    </source>
</evidence>
<accession>A0A9N9SJQ8</accession>
<feature type="domain" description="Myb/SANT-like DNA-binding" evidence="2">
    <location>
        <begin position="94"/>
        <end position="182"/>
    </location>
</feature>
<name>A0A9N9SJQ8_PHACE</name>
<evidence type="ECO:0000259" key="2">
    <source>
        <dbReference type="Pfam" id="PF13837"/>
    </source>
</evidence>
<evidence type="ECO:0000256" key="1">
    <source>
        <dbReference type="SAM" id="MobiDB-lite"/>
    </source>
</evidence>
<dbReference type="Gene3D" id="1.10.10.60">
    <property type="entry name" value="Homeodomain-like"/>
    <property type="match status" value="1"/>
</dbReference>
<reference evidence="3" key="2">
    <citation type="submission" date="2022-10" db="EMBL/GenBank/DDBJ databases">
        <authorList>
            <consortium name="ENA_rothamsted_submissions"/>
            <consortium name="culmorum"/>
            <person name="King R."/>
        </authorList>
    </citation>
    <scope>NUCLEOTIDE SEQUENCE</scope>
</reference>
<feature type="compositionally biased region" description="Polar residues" evidence="1">
    <location>
        <begin position="214"/>
        <end position="224"/>
    </location>
</feature>
<dbReference type="Proteomes" id="UP001153737">
    <property type="component" value="Chromosome 5"/>
</dbReference>
<dbReference type="SMART" id="SM00595">
    <property type="entry name" value="MADF"/>
    <property type="match status" value="1"/>
</dbReference>
<organism evidence="3 4">
    <name type="scientific">Phaedon cochleariae</name>
    <name type="common">Mustard beetle</name>
    <dbReference type="NCBI Taxonomy" id="80249"/>
    <lineage>
        <taxon>Eukaryota</taxon>
        <taxon>Metazoa</taxon>
        <taxon>Ecdysozoa</taxon>
        <taxon>Arthropoda</taxon>
        <taxon>Hexapoda</taxon>
        <taxon>Insecta</taxon>
        <taxon>Pterygota</taxon>
        <taxon>Neoptera</taxon>
        <taxon>Endopterygota</taxon>
        <taxon>Coleoptera</taxon>
        <taxon>Polyphaga</taxon>
        <taxon>Cucujiformia</taxon>
        <taxon>Chrysomeloidea</taxon>
        <taxon>Chrysomelidae</taxon>
        <taxon>Chrysomelinae</taxon>
        <taxon>Chrysomelini</taxon>
        <taxon>Phaedon</taxon>
    </lineage>
</organism>
<reference evidence="3" key="1">
    <citation type="submission" date="2022-01" db="EMBL/GenBank/DDBJ databases">
        <authorList>
            <person name="King R."/>
        </authorList>
    </citation>
    <scope>NUCLEOTIDE SEQUENCE</scope>
</reference>
<dbReference type="AlphaFoldDB" id="A0A9N9SJQ8"/>
<dbReference type="Pfam" id="PF13837">
    <property type="entry name" value="Myb_DNA-bind_4"/>
    <property type="match status" value="1"/>
</dbReference>
<gene>
    <name evidence="3" type="ORF">PHAECO_LOCUS9214</name>
</gene>
<keyword evidence="4" id="KW-1185">Reference proteome</keyword>
<protein>
    <recommendedName>
        <fullName evidence="2">Myb/SANT-like DNA-binding domain-containing protein</fullName>
    </recommendedName>
</protein>
<proteinExistence type="predicted"/>
<feature type="region of interest" description="Disordered" evidence="1">
    <location>
        <begin position="199"/>
        <end position="238"/>
    </location>
</feature>
<dbReference type="PANTHER" id="PTHR47595:SF1">
    <property type="entry name" value="MYB_SANT-LIKE DNA-BINDING DOMAIN-CONTAINING PROTEIN"/>
    <property type="match status" value="1"/>
</dbReference>
<evidence type="ECO:0000313" key="4">
    <source>
        <dbReference type="Proteomes" id="UP001153737"/>
    </source>
</evidence>
<dbReference type="InterPro" id="IPR044822">
    <property type="entry name" value="Myb_DNA-bind_4"/>
</dbReference>
<dbReference type="EMBL" id="OU896711">
    <property type="protein sequence ID" value="CAG9822245.1"/>
    <property type="molecule type" value="Genomic_DNA"/>
</dbReference>